<feature type="region of interest" description="Disordered" evidence="1">
    <location>
        <begin position="282"/>
        <end position="517"/>
    </location>
</feature>
<dbReference type="EMBL" id="MU863633">
    <property type="protein sequence ID" value="KAK4101846.1"/>
    <property type="molecule type" value="Genomic_DNA"/>
</dbReference>
<feature type="compositionally biased region" description="Pro residues" evidence="1">
    <location>
        <begin position="429"/>
        <end position="438"/>
    </location>
</feature>
<reference evidence="2" key="1">
    <citation type="journal article" date="2023" name="Mol. Phylogenet. Evol.">
        <title>Genome-scale phylogeny and comparative genomics of the fungal order Sordariales.</title>
        <authorList>
            <person name="Hensen N."/>
            <person name="Bonometti L."/>
            <person name="Westerberg I."/>
            <person name="Brannstrom I.O."/>
            <person name="Guillou S."/>
            <person name="Cros-Aarteil S."/>
            <person name="Calhoun S."/>
            <person name="Haridas S."/>
            <person name="Kuo A."/>
            <person name="Mondo S."/>
            <person name="Pangilinan J."/>
            <person name="Riley R."/>
            <person name="LaButti K."/>
            <person name="Andreopoulos B."/>
            <person name="Lipzen A."/>
            <person name="Chen C."/>
            <person name="Yan M."/>
            <person name="Daum C."/>
            <person name="Ng V."/>
            <person name="Clum A."/>
            <person name="Steindorff A."/>
            <person name="Ohm R.A."/>
            <person name="Martin F."/>
            <person name="Silar P."/>
            <person name="Natvig D.O."/>
            <person name="Lalanne C."/>
            <person name="Gautier V."/>
            <person name="Ament-Velasquez S.L."/>
            <person name="Kruys A."/>
            <person name="Hutchinson M.I."/>
            <person name="Powell A.J."/>
            <person name="Barry K."/>
            <person name="Miller A.N."/>
            <person name="Grigoriev I.V."/>
            <person name="Debuchy R."/>
            <person name="Gladieux P."/>
            <person name="Hiltunen Thoren M."/>
            <person name="Johannesson H."/>
        </authorList>
    </citation>
    <scope>NUCLEOTIDE SEQUENCE</scope>
    <source>
        <strain evidence="2">CBS 757.83</strain>
    </source>
</reference>
<evidence type="ECO:0000313" key="2">
    <source>
        <dbReference type="EMBL" id="KAK4101846.1"/>
    </source>
</evidence>
<dbReference type="GO" id="GO:0003688">
    <property type="term" value="F:DNA replication origin binding"/>
    <property type="evidence" value="ECO:0007669"/>
    <property type="project" value="TreeGrafter"/>
</dbReference>
<evidence type="ECO:0008006" key="4">
    <source>
        <dbReference type="Google" id="ProtNLM"/>
    </source>
</evidence>
<organism evidence="2 3">
    <name type="scientific">Parathielavia hyrcaniae</name>
    <dbReference type="NCBI Taxonomy" id="113614"/>
    <lineage>
        <taxon>Eukaryota</taxon>
        <taxon>Fungi</taxon>
        <taxon>Dikarya</taxon>
        <taxon>Ascomycota</taxon>
        <taxon>Pezizomycotina</taxon>
        <taxon>Sordariomycetes</taxon>
        <taxon>Sordariomycetidae</taxon>
        <taxon>Sordariales</taxon>
        <taxon>Chaetomiaceae</taxon>
        <taxon>Parathielavia</taxon>
    </lineage>
</organism>
<protein>
    <recommendedName>
        <fullName evidence="4">ARS-binding protein 2</fullName>
    </recommendedName>
</protein>
<feature type="compositionally biased region" description="Low complexity" evidence="1">
    <location>
        <begin position="362"/>
        <end position="372"/>
    </location>
</feature>
<dbReference type="PANTHER" id="PTHR42048">
    <property type="entry name" value="ARS-BINDING PROTEIN 2"/>
    <property type="match status" value="1"/>
</dbReference>
<keyword evidence="3" id="KW-1185">Reference proteome</keyword>
<evidence type="ECO:0000256" key="1">
    <source>
        <dbReference type="SAM" id="MobiDB-lite"/>
    </source>
</evidence>
<dbReference type="AlphaFoldDB" id="A0AAN6T2G5"/>
<evidence type="ECO:0000313" key="3">
    <source>
        <dbReference type="Proteomes" id="UP001305647"/>
    </source>
</evidence>
<feature type="region of interest" description="Disordered" evidence="1">
    <location>
        <begin position="173"/>
        <end position="209"/>
    </location>
</feature>
<gene>
    <name evidence="2" type="ORF">N658DRAFT_566463</name>
</gene>
<proteinExistence type="predicted"/>
<name>A0AAN6T2G5_9PEZI</name>
<dbReference type="PANTHER" id="PTHR42048:SF1">
    <property type="entry name" value="ARS-BINDING PROTEIN 2"/>
    <property type="match status" value="1"/>
</dbReference>
<comment type="caution">
    <text evidence="2">The sequence shown here is derived from an EMBL/GenBank/DDBJ whole genome shotgun (WGS) entry which is preliminary data.</text>
</comment>
<sequence>MQQHRDAGQPPIQAMSARRALPDRNVTAASLDHAYVAFILYCNPAVPLDTDTAALREAFRAPPKSAGKVFSTFTLFDLIKRLESKELKTWAELALRLGVEPPDQEKGQSTQKIQQYAVRLKRWMHSMHVDAFFDYLIGRPSPYWTDIPSEHIPVSDLERDSVAAEDDMALRALLPQIKPRRGRRKPDEDDSGRSPPPRPSPQPDGFLAEGQANTAEPWTAQPDGRGSVFLFPPVPDASRLNPSAPAAVWGSDIVQTPMTAYPMPQSAITPSTRNAFWADEPKSAITPSKPRPSGRRHGAKAVSSAWRSGGLGPTGKARGRPPINRGANIDGPFSAFPTSETPSFRFPSPTPDSSALTTASNPAPAALVATTAPPVPPVPSAPARSQTQPVPNPGHPQPTQDSAPARPAKKRMLSLQVPERIGGEVRLASPPPPPPPPAVTITIDGQPTEYRTHPATQRLSSTTTTITPQTKPTTATPNGTSQFTNTTTTTTTTSSSREPPPPPPPRNFKFSLDPTDRTNKDETEVLFMTNILQADWFDAHGNPIPPCGVDEAWALTQRVIENLLASAATKEAFLINLAALAGGKVLLNKGSVRITRVEEEGESGGRRTRYACAWQLRFGDVVGDWGMEETVAHCWEKKYREVAGALLERDREIALLKAKILETIRGK</sequence>
<feature type="compositionally biased region" description="Polar residues" evidence="1">
    <location>
        <begin position="351"/>
        <end position="361"/>
    </location>
</feature>
<dbReference type="Pfam" id="PF09441">
    <property type="entry name" value="Abp2"/>
    <property type="match status" value="1"/>
</dbReference>
<dbReference type="InterPro" id="IPR018562">
    <property type="entry name" value="ARS-binding_2"/>
</dbReference>
<accession>A0AAN6T2G5</accession>
<reference evidence="2" key="2">
    <citation type="submission" date="2023-05" db="EMBL/GenBank/DDBJ databases">
        <authorList>
            <consortium name="Lawrence Berkeley National Laboratory"/>
            <person name="Steindorff A."/>
            <person name="Hensen N."/>
            <person name="Bonometti L."/>
            <person name="Westerberg I."/>
            <person name="Brannstrom I.O."/>
            <person name="Guillou S."/>
            <person name="Cros-Aarteil S."/>
            <person name="Calhoun S."/>
            <person name="Haridas S."/>
            <person name="Kuo A."/>
            <person name="Mondo S."/>
            <person name="Pangilinan J."/>
            <person name="Riley R."/>
            <person name="Labutti K."/>
            <person name="Andreopoulos B."/>
            <person name="Lipzen A."/>
            <person name="Chen C."/>
            <person name="Yanf M."/>
            <person name="Daum C."/>
            <person name="Ng V."/>
            <person name="Clum A."/>
            <person name="Ohm R."/>
            <person name="Martin F."/>
            <person name="Silar P."/>
            <person name="Natvig D."/>
            <person name="Lalanne C."/>
            <person name="Gautier V."/>
            <person name="Ament-Velasquez S.L."/>
            <person name="Kruys A."/>
            <person name="Hutchinson M.I."/>
            <person name="Powell A.J."/>
            <person name="Barry K."/>
            <person name="Miller A.N."/>
            <person name="Grigoriev I.V."/>
            <person name="Debuchy R."/>
            <person name="Gladieux P."/>
            <person name="Thoren M.H."/>
            <person name="Johannesson H."/>
        </authorList>
    </citation>
    <scope>NUCLEOTIDE SEQUENCE</scope>
    <source>
        <strain evidence="2">CBS 757.83</strain>
    </source>
</reference>
<dbReference type="Proteomes" id="UP001305647">
    <property type="component" value="Unassembled WGS sequence"/>
</dbReference>
<feature type="compositionally biased region" description="Low complexity" evidence="1">
    <location>
        <begin position="462"/>
        <end position="497"/>
    </location>
</feature>